<dbReference type="InterPro" id="IPR006860">
    <property type="entry name" value="FecR"/>
</dbReference>
<evidence type="ECO:0000313" key="4">
    <source>
        <dbReference type="EMBL" id="WEK20564.1"/>
    </source>
</evidence>
<keyword evidence="1" id="KW-0812">Transmembrane</keyword>
<feature type="domain" description="FecR protein" evidence="2">
    <location>
        <begin position="181"/>
        <end position="283"/>
    </location>
</feature>
<evidence type="ECO:0000259" key="2">
    <source>
        <dbReference type="Pfam" id="PF04773"/>
    </source>
</evidence>
<protein>
    <submittedName>
        <fullName evidence="4">DUF4974 domain-containing protein</fullName>
    </submittedName>
</protein>
<dbReference type="Gene3D" id="3.55.50.30">
    <property type="match status" value="1"/>
</dbReference>
<organism evidence="4 5">
    <name type="scientific">Candidatus Pedobacter colombiensis</name>
    <dbReference type="NCBI Taxonomy" id="3121371"/>
    <lineage>
        <taxon>Bacteria</taxon>
        <taxon>Pseudomonadati</taxon>
        <taxon>Bacteroidota</taxon>
        <taxon>Sphingobacteriia</taxon>
        <taxon>Sphingobacteriales</taxon>
        <taxon>Sphingobacteriaceae</taxon>
        <taxon>Pedobacter</taxon>
    </lineage>
</organism>
<evidence type="ECO:0000313" key="5">
    <source>
        <dbReference type="Proteomes" id="UP001214530"/>
    </source>
</evidence>
<keyword evidence="1" id="KW-0472">Membrane</keyword>
<dbReference type="Pfam" id="PF16344">
    <property type="entry name" value="FecR_C"/>
    <property type="match status" value="1"/>
</dbReference>
<accession>A0AAJ5WBS4</accession>
<evidence type="ECO:0000259" key="3">
    <source>
        <dbReference type="Pfam" id="PF16344"/>
    </source>
</evidence>
<dbReference type="AlphaFoldDB" id="A0AAJ5WBS4"/>
<dbReference type="GO" id="GO:0016989">
    <property type="term" value="F:sigma factor antagonist activity"/>
    <property type="evidence" value="ECO:0007669"/>
    <property type="project" value="TreeGrafter"/>
</dbReference>
<gene>
    <name evidence="4" type="ORF">P0Y49_05360</name>
</gene>
<dbReference type="Pfam" id="PF04773">
    <property type="entry name" value="FecR"/>
    <property type="match status" value="1"/>
</dbReference>
<dbReference type="PANTHER" id="PTHR30273">
    <property type="entry name" value="PERIPLASMIC SIGNAL SENSOR AND SIGMA FACTOR ACTIVATOR FECR-RELATED"/>
    <property type="match status" value="1"/>
</dbReference>
<name>A0AAJ5WBS4_9SPHI</name>
<keyword evidence="1" id="KW-1133">Transmembrane helix</keyword>
<dbReference type="InterPro" id="IPR032508">
    <property type="entry name" value="FecR_C"/>
</dbReference>
<dbReference type="Gene3D" id="2.60.120.1440">
    <property type="match status" value="1"/>
</dbReference>
<dbReference type="Proteomes" id="UP001214530">
    <property type="component" value="Chromosome"/>
</dbReference>
<dbReference type="PANTHER" id="PTHR30273:SF2">
    <property type="entry name" value="PROTEIN FECR"/>
    <property type="match status" value="1"/>
</dbReference>
<proteinExistence type="predicted"/>
<dbReference type="InterPro" id="IPR012373">
    <property type="entry name" value="Ferrdict_sens_TM"/>
</dbReference>
<feature type="domain" description="Protein FecR C-terminal" evidence="3">
    <location>
        <begin position="329"/>
        <end position="396"/>
    </location>
</feature>
<reference evidence="4" key="1">
    <citation type="submission" date="2023-03" db="EMBL/GenBank/DDBJ databases">
        <title>Andean soil-derived lignocellulolytic bacterial consortium as a source of novel taxa and putative plastic-active enzymes.</title>
        <authorList>
            <person name="Diaz-Garcia L."/>
            <person name="Chuvochina M."/>
            <person name="Feuerriegel G."/>
            <person name="Bunk B."/>
            <person name="Sproer C."/>
            <person name="Streit W.R."/>
            <person name="Rodriguez L.M."/>
            <person name="Overmann J."/>
            <person name="Jimenez D.J."/>
        </authorList>
    </citation>
    <scope>NUCLEOTIDE SEQUENCE</scope>
    <source>
        <strain evidence="4">MAG 3858</strain>
    </source>
</reference>
<sequence length="398" mass="44356">MNKRINYLLQKFEEGKLSKEETDELLELTDRNKSDVANAIEEKIATQVPAAVIEGNDWSTVLENIVSVDKPRLKKAKLYPLFRWVAAAVILITLGIGSRLYFESSFHHTTNNPRYANDVPPGGNDAVLTLADGRKISLTDAAQGELINMTGVHIIKTADGQLVYTADASAAGKENRITFNTITTPRGGQYQVNLPDGTKVWLNAASSLKFPTTFTDLKERKVELSGEAYFEVAKNKKQPFKVISSGADYGRAQETEVLGTHFNINAYDDEAETKTTLLEGSIRVSARENVNKKYDVILSPGQQAVLNEGKLKTINVDTEEAIAWKNGNFIFAYEGIESIMRKIARWYNVDIVYQGKITDNNFVGMVPRFKNVSEALTILELTNTVHFKIEGRRITVMP</sequence>
<feature type="transmembrane region" description="Helical" evidence="1">
    <location>
        <begin position="81"/>
        <end position="102"/>
    </location>
</feature>
<evidence type="ECO:0000256" key="1">
    <source>
        <dbReference type="SAM" id="Phobius"/>
    </source>
</evidence>
<dbReference type="EMBL" id="CP119313">
    <property type="protein sequence ID" value="WEK20564.1"/>
    <property type="molecule type" value="Genomic_DNA"/>
</dbReference>